<protein>
    <recommendedName>
        <fullName evidence="5">Large ribosomal subunit protein bL25</fullName>
    </recommendedName>
    <alternativeName>
        <fullName evidence="5">General stress protein CTC</fullName>
    </alternativeName>
</protein>
<dbReference type="AlphaFoldDB" id="A0A0R3JV09"/>
<dbReference type="STRING" id="908809.ABG79_00755"/>
<dbReference type="CDD" id="cd00495">
    <property type="entry name" value="Ribosomal_L25_TL5_CTC"/>
    <property type="match status" value="1"/>
</dbReference>
<dbReference type="GO" id="GO:0022625">
    <property type="term" value="C:cytosolic large ribosomal subunit"/>
    <property type="evidence" value="ECO:0007669"/>
    <property type="project" value="TreeGrafter"/>
</dbReference>
<evidence type="ECO:0000256" key="1">
    <source>
        <dbReference type="ARBA" id="ARBA00022730"/>
    </source>
</evidence>
<comment type="function">
    <text evidence="5">This is one of the proteins that binds to the 5S RNA in the ribosome where it forms part of the central protuberance.</text>
</comment>
<dbReference type="HAMAP" id="MF_01334">
    <property type="entry name" value="Ribosomal_bL25_CTC"/>
    <property type="match status" value="1"/>
</dbReference>
<dbReference type="InterPro" id="IPR020930">
    <property type="entry name" value="Ribosomal_uL5_bac-type"/>
</dbReference>
<dbReference type="Gene3D" id="2.170.120.20">
    <property type="entry name" value="Ribosomal protein L25, beta domain"/>
    <property type="match status" value="1"/>
</dbReference>
<gene>
    <name evidence="5 8" type="primary">rplY</name>
    <name evidence="5" type="synonym">ctc</name>
    <name evidence="8" type="ORF">ABG79_00755</name>
</gene>
<keyword evidence="3 5" id="KW-0689">Ribosomal protein</keyword>
<dbReference type="InterPro" id="IPR020056">
    <property type="entry name" value="Rbsml_bL25/Gln-tRNA_synth_N"/>
</dbReference>
<keyword evidence="1 5" id="KW-0699">rRNA-binding</keyword>
<comment type="similarity">
    <text evidence="5">Belongs to the bacterial ribosomal protein bL25 family. CTC subfamily.</text>
</comment>
<evidence type="ECO:0000313" key="8">
    <source>
        <dbReference type="EMBL" id="KRQ87417.1"/>
    </source>
</evidence>
<name>A0A0R3JV09_CALMK</name>
<evidence type="ECO:0000256" key="3">
    <source>
        <dbReference type="ARBA" id="ARBA00022980"/>
    </source>
</evidence>
<keyword evidence="9" id="KW-1185">Reference proteome</keyword>
<evidence type="ECO:0000259" key="7">
    <source>
        <dbReference type="Pfam" id="PF14693"/>
    </source>
</evidence>
<comment type="caution">
    <text evidence="8">The sequence shown here is derived from an EMBL/GenBank/DDBJ whole genome shotgun (WGS) entry which is preliminary data.</text>
</comment>
<dbReference type="Pfam" id="PF01386">
    <property type="entry name" value="Ribosomal_L25p"/>
    <property type="match status" value="1"/>
</dbReference>
<organism evidence="8 9">
    <name type="scientific">Caloramator mitchellensis</name>
    <dbReference type="NCBI Taxonomy" id="908809"/>
    <lineage>
        <taxon>Bacteria</taxon>
        <taxon>Bacillati</taxon>
        <taxon>Bacillota</taxon>
        <taxon>Clostridia</taxon>
        <taxon>Eubacteriales</taxon>
        <taxon>Clostridiaceae</taxon>
        <taxon>Caloramator</taxon>
    </lineage>
</organism>
<sequence length="202" mass="22897">MLLTANLREHKTKGDTNRLRREGHVPANLYGREIQNMLVEFAELELNSALRKMGDHGIIDVNINGKNYKAMIKEVQRDPINKRIMHLDLYKVDEKQKIHAKVPVLIKGEEYLRSSNSIVQKMQDEVEVECSVDNVPKYLVADVSRLSKKDKITVADLEVAEEISIIEPPSTILASLVKVGETIEEAEEVEKQIVVRADGTIE</sequence>
<evidence type="ECO:0000256" key="2">
    <source>
        <dbReference type="ARBA" id="ARBA00022884"/>
    </source>
</evidence>
<dbReference type="Proteomes" id="UP000052015">
    <property type="component" value="Unassembled WGS sequence"/>
</dbReference>
<keyword evidence="2 5" id="KW-0694">RNA-binding</keyword>
<proteinExistence type="inferred from homology"/>
<dbReference type="EMBL" id="LKHP01000003">
    <property type="protein sequence ID" value="KRQ87417.1"/>
    <property type="molecule type" value="Genomic_DNA"/>
</dbReference>
<evidence type="ECO:0000256" key="4">
    <source>
        <dbReference type="ARBA" id="ARBA00023274"/>
    </source>
</evidence>
<dbReference type="NCBIfam" id="TIGR00731">
    <property type="entry name" value="bL25_bact_ctc"/>
    <property type="match status" value="1"/>
</dbReference>
<dbReference type="SUPFAM" id="SSF50715">
    <property type="entry name" value="Ribosomal protein L25-like"/>
    <property type="match status" value="1"/>
</dbReference>
<dbReference type="InterPro" id="IPR001021">
    <property type="entry name" value="Ribosomal_bL25_long"/>
</dbReference>
<dbReference type="InterPro" id="IPR020057">
    <property type="entry name" value="Ribosomal_bL25_b-dom"/>
</dbReference>
<accession>A0A0R3JV09</accession>
<dbReference type="PANTHER" id="PTHR33284:SF1">
    <property type="entry name" value="RIBOSOMAL PROTEIN L25_GLN-TRNA SYNTHETASE, ANTI-CODON-BINDING DOMAIN-CONTAINING PROTEIN"/>
    <property type="match status" value="1"/>
</dbReference>
<dbReference type="InterPro" id="IPR011035">
    <property type="entry name" value="Ribosomal_bL25/Gln-tRNA_synth"/>
</dbReference>
<dbReference type="Gene3D" id="2.40.240.10">
    <property type="entry name" value="Ribosomal Protein L25, Chain P"/>
    <property type="match status" value="1"/>
</dbReference>
<keyword evidence="4 5" id="KW-0687">Ribonucleoprotein</keyword>
<reference evidence="8 9" key="1">
    <citation type="submission" date="2015-09" db="EMBL/GenBank/DDBJ databases">
        <title>Draft genome sequence of a Caloramator mitchellensis, a moderate thermophile from the Great Artesian Basin of Australia.</title>
        <authorList>
            <person name="Patel B.K."/>
        </authorList>
    </citation>
    <scope>NUCLEOTIDE SEQUENCE [LARGE SCALE GENOMIC DNA]</scope>
    <source>
        <strain evidence="8 9">VF08</strain>
    </source>
</reference>
<evidence type="ECO:0000256" key="5">
    <source>
        <dbReference type="HAMAP-Rule" id="MF_01334"/>
    </source>
</evidence>
<dbReference type="GO" id="GO:0003735">
    <property type="term" value="F:structural constituent of ribosome"/>
    <property type="evidence" value="ECO:0007669"/>
    <property type="project" value="InterPro"/>
</dbReference>
<evidence type="ECO:0000259" key="6">
    <source>
        <dbReference type="Pfam" id="PF01386"/>
    </source>
</evidence>
<dbReference type="InterPro" id="IPR037121">
    <property type="entry name" value="Ribosomal_bL25_C"/>
</dbReference>
<dbReference type="OrthoDB" id="9790002at2"/>
<feature type="domain" description="Large ribosomal subunit protein bL25 beta" evidence="7">
    <location>
        <begin position="97"/>
        <end position="177"/>
    </location>
</feature>
<dbReference type="PANTHER" id="PTHR33284">
    <property type="entry name" value="RIBOSOMAL PROTEIN L25/GLN-TRNA SYNTHETASE, ANTI-CODON-BINDING DOMAIN-CONTAINING PROTEIN"/>
    <property type="match status" value="1"/>
</dbReference>
<comment type="subunit">
    <text evidence="5">Part of the 50S ribosomal subunit; part of the 5S rRNA/L5/L18/L25 subcomplex. Contacts the 5S rRNA. Binds to the 5S rRNA independently of L5 and L18.</text>
</comment>
<dbReference type="Pfam" id="PF14693">
    <property type="entry name" value="Ribosomal_TL5_C"/>
    <property type="match status" value="1"/>
</dbReference>
<feature type="domain" description="Large ribosomal subunit protein bL25 L25" evidence="6">
    <location>
        <begin position="3"/>
        <end position="89"/>
    </location>
</feature>
<evidence type="ECO:0000313" key="9">
    <source>
        <dbReference type="Proteomes" id="UP000052015"/>
    </source>
</evidence>
<dbReference type="GO" id="GO:0006412">
    <property type="term" value="P:translation"/>
    <property type="evidence" value="ECO:0007669"/>
    <property type="project" value="UniProtKB-UniRule"/>
</dbReference>
<dbReference type="GO" id="GO:0008097">
    <property type="term" value="F:5S rRNA binding"/>
    <property type="evidence" value="ECO:0007669"/>
    <property type="project" value="InterPro"/>
</dbReference>
<dbReference type="RefSeq" id="WP_057977266.1">
    <property type="nucleotide sequence ID" value="NZ_LKHP01000003.1"/>
</dbReference>
<dbReference type="InterPro" id="IPR029751">
    <property type="entry name" value="Ribosomal_L25_dom"/>
</dbReference>